<dbReference type="InterPro" id="IPR035093">
    <property type="entry name" value="RelE/ParE_toxin_dom_sf"/>
</dbReference>
<accession>A0A2S8B5T4</accession>
<dbReference type="RefSeq" id="WP_105998033.1">
    <property type="nucleotide sequence ID" value="NZ_CM009578.1"/>
</dbReference>
<dbReference type="AlphaFoldDB" id="A0A2S8B5T4"/>
<dbReference type="EMBL" id="PHFW01000002">
    <property type="protein sequence ID" value="PQM27771.1"/>
    <property type="molecule type" value="Genomic_DNA"/>
</dbReference>
<sequence length="95" mass="10715">MEIESIHHKALRRFVETGKPKGLPGDLVDRLLKMVTLIIDAATLDELSTPPNYGLHPLTGDRAGTWAMTVTRNWRMTFSLNEQGAIVDLDLEDYH</sequence>
<organism evidence="1 2">
    <name type="scientific">Sphingopyxis lindanitolerans</name>
    <dbReference type="NCBI Taxonomy" id="2054227"/>
    <lineage>
        <taxon>Bacteria</taxon>
        <taxon>Pseudomonadati</taxon>
        <taxon>Pseudomonadota</taxon>
        <taxon>Alphaproteobacteria</taxon>
        <taxon>Sphingomonadales</taxon>
        <taxon>Sphingomonadaceae</taxon>
        <taxon>Sphingopyxis</taxon>
    </lineage>
</organism>
<reference evidence="2" key="1">
    <citation type="submission" date="2017-11" db="EMBL/GenBank/DDBJ databases">
        <title>The complete genome sequence of Sphingopyxis pomeranensis sp. nov. strain WS5A3p.</title>
        <authorList>
            <person name="Kaminski M.A."/>
        </authorList>
    </citation>
    <scope>NUCLEOTIDE SEQUENCE [LARGE SCALE GENOMIC DNA]</scope>
    <source>
        <strain evidence="2">WS5A3p</strain>
    </source>
</reference>
<dbReference type="Proteomes" id="UP000238954">
    <property type="component" value="Chromosome"/>
</dbReference>
<evidence type="ECO:0000313" key="1">
    <source>
        <dbReference type="EMBL" id="PQM27771.1"/>
    </source>
</evidence>
<proteinExistence type="predicted"/>
<name>A0A2S8B5T4_9SPHN</name>
<keyword evidence="2" id="KW-1185">Reference proteome</keyword>
<gene>
    <name evidence="1" type="ORF">CVO77_04180</name>
</gene>
<dbReference type="SUPFAM" id="SSF143011">
    <property type="entry name" value="RelE-like"/>
    <property type="match status" value="1"/>
</dbReference>
<protein>
    <submittedName>
        <fullName evidence="1">Plasmid maintenance system killer</fullName>
    </submittedName>
</protein>
<dbReference type="Pfam" id="PF05015">
    <property type="entry name" value="HigB-like_toxin"/>
    <property type="match status" value="1"/>
</dbReference>
<comment type="caution">
    <text evidence="1">The sequence shown here is derived from an EMBL/GenBank/DDBJ whole genome shotgun (WGS) entry which is preliminary data.</text>
</comment>
<dbReference type="Gene3D" id="3.30.2310.20">
    <property type="entry name" value="RelE-like"/>
    <property type="match status" value="1"/>
</dbReference>
<dbReference type="OrthoDB" id="9801102at2"/>
<dbReference type="InterPro" id="IPR007711">
    <property type="entry name" value="HigB-1"/>
</dbReference>
<evidence type="ECO:0000313" key="2">
    <source>
        <dbReference type="Proteomes" id="UP000238954"/>
    </source>
</evidence>